<dbReference type="PANTHER" id="PTHR42085">
    <property type="entry name" value="F-BOX DOMAIN-CONTAINING PROTEIN"/>
    <property type="match status" value="1"/>
</dbReference>
<gene>
    <name evidence="3" type="ORF">DBV05_g704</name>
</gene>
<feature type="domain" description="Probable treble clef zinc finger" evidence="1">
    <location>
        <begin position="9"/>
        <end position="46"/>
    </location>
</feature>
<evidence type="ECO:0000259" key="2">
    <source>
        <dbReference type="Pfam" id="PF26648"/>
    </source>
</evidence>
<dbReference type="EMBL" id="VCHE01000002">
    <property type="protein sequence ID" value="KAB2580713.1"/>
    <property type="molecule type" value="Genomic_DNA"/>
</dbReference>
<reference evidence="3 4" key="1">
    <citation type="journal article" date="2019" name="Sci. Rep.">
        <title>A multi-omics analysis of the grapevine pathogen Lasiodiplodia theobromae reveals that temperature affects the expression of virulence- and pathogenicity-related genes.</title>
        <authorList>
            <person name="Felix C."/>
            <person name="Meneses R."/>
            <person name="Goncalves M.F.M."/>
            <person name="Tilleman L."/>
            <person name="Duarte A.S."/>
            <person name="Jorrin-Novo J.V."/>
            <person name="Van de Peer Y."/>
            <person name="Deforce D."/>
            <person name="Van Nieuwerburgh F."/>
            <person name="Esteves A.C."/>
            <person name="Alves A."/>
        </authorList>
    </citation>
    <scope>NUCLEOTIDE SEQUENCE [LARGE SCALE GENOMIC DNA]</scope>
    <source>
        <strain evidence="3 4">LA-SOL3</strain>
    </source>
</reference>
<dbReference type="Pfam" id="PF26648">
    <property type="entry name" value="zf_Tbcl_4"/>
    <property type="match status" value="1"/>
</dbReference>
<dbReference type="InterPro" id="IPR058251">
    <property type="entry name" value="zf_Tbcl_3"/>
</dbReference>
<keyword evidence="4" id="KW-1185">Reference proteome</keyword>
<protein>
    <submittedName>
        <fullName evidence="3">Uncharacterized protein</fullName>
    </submittedName>
</protein>
<dbReference type="OrthoDB" id="5600002at2759"/>
<accession>A0A5N5DSH7</accession>
<organism evidence="3 4">
    <name type="scientific">Lasiodiplodia theobromae</name>
    <dbReference type="NCBI Taxonomy" id="45133"/>
    <lineage>
        <taxon>Eukaryota</taxon>
        <taxon>Fungi</taxon>
        <taxon>Dikarya</taxon>
        <taxon>Ascomycota</taxon>
        <taxon>Pezizomycotina</taxon>
        <taxon>Dothideomycetes</taxon>
        <taxon>Dothideomycetes incertae sedis</taxon>
        <taxon>Botryosphaeriales</taxon>
        <taxon>Botryosphaeriaceae</taxon>
        <taxon>Lasiodiplodia</taxon>
    </lineage>
</organism>
<evidence type="ECO:0000259" key="1">
    <source>
        <dbReference type="Pfam" id="PF26647"/>
    </source>
</evidence>
<dbReference type="Proteomes" id="UP000325902">
    <property type="component" value="Unassembled WGS sequence"/>
</dbReference>
<sequence length="615" mass="67806">MASFVTAADICWGTSKKTNRRCANKAKVAQPGYLPTCHQHRDQLLRPGTCQYLVDVRTGARCKRRFIYDPPPPYFELCPEHVNTPQGPCYFLKLPVELRMEIYKYFLQPGAVVSNRPNAIPPEKLRDYLPLLFVNKQIASEARDHLYACTTFHIEVGQLGATIRNRYLYRPRGAEESSHNDPDRDITKALDIRQQLDFSRVKNFNLEVIVVNSSGLDGWSEEVEMYDLRDSISAILPYLARAQNLHKLTVRVVCARFDRWSPAKALANFKLITQPLMSLRNITRPSLEPPYKGEPFYTCWGTSPAKFATRSISNSSTTTTTTTSYSAPCDLSPAAMAAPLPPSWTCDLTSTLIPAQQHPIHTDFLAYKSAFETLTTSSEPIPPKPPVARMFSAFKRVYLECASLLLSNTSITTNPAETLPCGAANYLHRARVARENADLDAFVAARNGFVRRWNAHMEQRYRELARVNGLVMDMFDADAVEVGAWDPRFAFLGAAGGLGGMSGQPPLSLPLPPPQLLQQRQRQLVSPPAENVTIGLCSPSLDMAGCGDSGGQVAAAEPHGGPWVEGWDWSGYPGGGGGADGDRTALDCDTDMALALKEEEGTGYDEGSMFGCGSR</sequence>
<comment type="caution">
    <text evidence="3">The sequence shown here is derived from an EMBL/GenBank/DDBJ whole genome shotgun (WGS) entry which is preliminary data.</text>
</comment>
<dbReference type="AlphaFoldDB" id="A0A5N5DSH7"/>
<evidence type="ECO:0000313" key="3">
    <source>
        <dbReference type="EMBL" id="KAB2580713.1"/>
    </source>
</evidence>
<feature type="domain" description="Probable treble clef zinc finger fungi" evidence="2">
    <location>
        <begin position="48"/>
        <end position="85"/>
    </location>
</feature>
<dbReference type="PANTHER" id="PTHR42085:SF7">
    <property type="entry name" value="F-BOX DOMAIN-CONTAINING PROTEIN"/>
    <property type="match status" value="1"/>
</dbReference>
<evidence type="ECO:0000313" key="4">
    <source>
        <dbReference type="Proteomes" id="UP000325902"/>
    </source>
</evidence>
<dbReference type="InterPro" id="IPR058252">
    <property type="entry name" value="zf_Tbcl_4"/>
</dbReference>
<proteinExistence type="predicted"/>
<dbReference type="InterPro" id="IPR038883">
    <property type="entry name" value="AN11006-like"/>
</dbReference>
<dbReference type="Pfam" id="PF26647">
    <property type="entry name" value="zf_Tbcl_3"/>
    <property type="match status" value="1"/>
</dbReference>
<name>A0A5N5DSH7_9PEZI</name>